<feature type="region of interest" description="Disordered" evidence="1">
    <location>
        <begin position="134"/>
        <end position="153"/>
    </location>
</feature>
<sequence length="198" mass="21646">MPRLICCSPERKPTPATQIPVLAQTLELSIFDKPIKGRNWRNDCARRDLLLTMIGRCGNKAGHLSLMRNFVGDMLAFDLEEKKAVAHQRGIGSEGTTTCVNYCPAEASLPANCQNKQLVSTKKKKALPVGYSPVKKIKHPNVPKGKHAPEAQPKLSSCEPIRCVPVNGMAKTFAQVVASLQSVQPHASKSLWKNAVPE</sequence>
<dbReference type="AlphaFoldDB" id="A0A183BQU5"/>
<evidence type="ECO:0000313" key="2">
    <source>
        <dbReference type="Proteomes" id="UP000050741"/>
    </source>
</evidence>
<evidence type="ECO:0000313" key="3">
    <source>
        <dbReference type="WBParaSite" id="GPLIN_000298100"/>
    </source>
</evidence>
<feature type="compositionally biased region" description="Basic residues" evidence="1">
    <location>
        <begin position="135"/>
        <end position="146"/>
    </location>
</feature>
<accession>A0A183BQU5</accession>
<dbReference type="WBParaSite" id="GPLIN_000298100">
    <property type="protein sequence ID" value="GPLIN_000298100"/>
    <property type="gene ID" value="GPLIN_000298100"/>
</dbReference>
<protein>
    <submittedName>
        <fullName evidence="3">60S ribosomal protein L29</fullName>
    </submittedName>
</protein>
<organism evidence="2 3">
    <name type="scientific">Globodera pallida</name>
    <name type="common">Potato cyst nematode worm</name>
    <name type="synonym">Heterodera pallida</name>
    <dbReference type="NCBI Taxonomy" id="36090"/>
    <lineage>
        <taxon>Eukaryota</taxon>
        <taxon>Metazoa</taxon>
        <taxon>Ecdysozoa</taxon>
        <taxon>Nematoda</taxon>
        <taxon>Chromadorea</taxon>
        <taxon>Rhabditida</taxon>
        <taxon>Tylenchina</taxon>
        <taxon>Tylenchomorpha</taxon>
        <taxon>Tylenchoidea</taxon>
        <taxon>Heteroderidae</taxon>
        <taxon>Heteroderinae</taxon>
        <taxon>Globodera</taxon>
    </lineage>
</organism>
<reference evidence="2" key="1">
    <citation type="submission" date="2013-12" db="EMBL/GenBank/DDBJ databases">
        <authorList>
            <person name="Aslett M."/>
        </authorList>
    </citation>
    <scope>NUCLEOTIDE SEQUENCE [LARGE SCALE GENOMIC DNA]</scope>
    <source>
        <strain evidence="2">Lindley</strain>
    </source>
</reference>
<dbReference type="Proteomes" id="UP000050741">
    <property type="component" value="Unassembled WGS sequence"/>
</dbReference>
<reference evidence="2" key="2">
    <citation type="submission" date="2014-05" db="EMBL/GenBank/DDBJ databases">
        <title>The genome and life-stage specific transcriptomes of Globodera pallida elucidate key aspects of plant parasitism by a cyst nematode.</title>
        <authorList>
            <person name="Cotton J.A."/>
            <person name="Lilley C.J."/>
            <person name="Jones L.M."/>
            <person name="Kikuchi T."/>
            <person name="Reid A.J."/>
            <person name="Thorpe P."/>
            <person name="Tsai I.J."/>
            <person name="Beasley H."/>
            <person name="Blok V."/>
            <person name="Cock P.J.A."/>
            <person name="Van den Akker S.E."/>
            <person name="Holroyd N."/>
            <person name="Hunt M."/>
            <person name="Mantelin S."/>
            <person name="Naghra H."/>
            <person name="Pain A."/>
            <person name="Palomares-Rius J.E."/>
            <person name="Zarowiecki M."/>
            <person name="Berriman M."/>
            <person name="Jones J.T."/>
            <person name="Urwin P.E."/>
        </authorList>
    </citation>
    <scope>NUCLEOTIDE SEQUENCE [LARGE SCALE GENOMIC DNA]</scope>
    <source>
        <strain evidence="2">Lindley</strain>
    </source>
</reference>
<name>A0A183BQU5_GLOPA</name>
<keyword evidence="2" id="KW-1185">Reference proteome</keyword>
<reference evidence="3" key="3">
    <citation type="submission" date="2016-06" db="UniProtKB">
        <authorList>
            <consortium name="WormBaseParasite"/>
        </authorList>
    </citation>
    <scope>IDENTIFICATION</scope>
</reference>
<evidence type="ECO:0000256" key="1">
    <source>
        <dbReference type="SAM" id="MobiDB-lite"/>
    </source>
</evidence>
<proteinExistence type="predicted"/>